<dbReference type="KEGG" id="hra:EI982_04775"/>
<reference evidence="5 6" key="1">
    <citation type="submission" date="2018-12" db="EMBL/GenBank/DDBJ databases">
        <title>Complete genome sequence of Haloplanus rallus MBLA0036.</title>
        <authorList>
            <person name="Nam Y.-d."/>
            <person name="Kang J."/>
            <person name="Chung W.-H."/>
            <person name="Park Y.S."/>
        </authorList>
    </citation>
    <scope>NUCLEOTIDE SEQUENCE [LARGE SCALE GENOMIC DNA]</scope>
    <source>
        <strain evidence="5 6">MBLA0036</strain>
    </source>
</reference>
<feature type="region of interest" description="Disordered" evidence="3">
    <location>
        <begin position="402"/>
        <end position="428"/>
    </location>
</feature>
<dbReference type="SUPFAM" id="SSF51338">
    <property type="entry name" value="Composite domain of metallo-dependent hydrolases"/>
    <property type="match status" value="2"/>
</dbReference>
<keyword evidence="2 5" id="KW-0378">Hydrolase</keyword>
<evidence type="ECO:0000313" key="5">
    <source>
        <dbReference type="EMBL" id="QGX94144.1"/>
    </source>
</evidence>
<dbReference type="AlphaFoldDB" id="A0A6B9F711"/>
<organism evidence="5 6">
    <name type="scientific">Haloplanus rallus</name>
    <dbReference type="NCBI Taxonomy" id="1816183"/>
    <lineage>
        <taxon>Archaea</taxon>
        <taxon>Methanobacteriati</taxon>
        <taxon>Methanobacteriota</taxon>
        <taxon>Stenosarchaea group</taxon>
        <taxon>Halobacteria</taxon>
        <taxon>Halobacteriales</taxon>
        <taxon>Haloferacaceae</taxon>
        <taxon>Haloplanus</taxon>
    </lineage>
</organism>
<protein>
    <submittedName>
        <fullName evidence="5">N-isopropylammelide isopropylaminohydrolase</fullName>
    </submittedName>
</protein>
<dbReference type="EMBL" id="CP034345">
    <property type="protein sequence ID" value="QGX94144.1"/>
    <property type="molecule type" value="Genomic_DNA"/>
</dbReference>
<dbReference type="InterPro" id="IPR013108">
    <property type="entry name" value="Amidohydro_3"/>
</dbReference>
<sequence>MSEYIVTGGRRLDGAVVDVEIREGRIDRIVSAGEGDPSSFPADRRYDADGRLVTPPLIEPHVHLDATGTAGDPSWNESGTLAEGIDVWAAYKEDITVADIVERATRTVKWYAANGVTRIRTHADTTEPSLTTVEALLELRDRVSDLVDLQVVAFPQDGVFTAEGNEDLLREAVEMGVDVIGAIPHNEHTREDGVESVRTVCDLAESHDLPLDLHIDETDDPGSRFTEVLASEALKRDIGERTTASHTTAMHSYNNAYADKLISLLAESGVSVVTNPPDNSVLQGSYDDYPRRRGHTRIDELHAAGVTVGLGHDSVLDPWYHYGQADPLDAAFVLLHYAHMAGRGDVSRLWEMLTDANAEVFGVDGYGLREGAEGSLVVFDSPDGFNALRTRAPRTLVLRDGEPTARTEPARTTVHRDDGSRAVDFHRG</sequence>
<dbReference type="GO" id="GO:0016814">
    <property type="term" value="F:hydrolase activity, acting on carbon-nitrogen (but not peptide) bonds, in cyclic amidines"/>
    <property type="evidence" value="ECO:0007669"/>
    <property type="project" value="TreeGrafter"/>
</dbReference>
<dbReference type="GO" id="GO:0046872">
    <property type="term" value="F:metal ion binding"/>
    <property type="evidence" value="ECO:0007669"/>
    <property type="project" value="UniProtKB-KW"/>
</dbReference>
<accession>A0A6B9F711</accession>
<feature type="domain" description="Amidohydrolase 3" evidence="4">
    <location>
        <begin position="104"/>
        <end position="403"/>
    </location>
</feature>
<dbReference type="Proteomes" id="UP000428325">
    <property type="component" value="Chromosome"/>
</dbReference>
<dbReference type="Pfam" id="PF07969">
    <property type="entry name" value="Amidohydro_3"/>
    <property type="match status" value="2"/>
</dbReference>
<keyword evidence="6" id="KW-1185">Reference proteome</keyword>
<evidence type="ECO:0000256" key="3">
    <source>
        <dbReference type="SAM" id="MobiDB-lite"/>
    </source>
</evidence>
<evidence type="ECO:0000313" key="6">
    <source>
        <dbReference type="Proteomes" id="UP000428325"/>
    </source>
</evidence>
<proteinExistence type="predicted"/>
<gene>
    <name evidence="5" type="ORF">EI982_04775</name>
</gene>
<dbReference type="Gene3D" id="2.30.40.10">
    <property type="entry name" value="Urease, subunit C, domain 1"/>
    <property type="match status" value="1"/>
</dbReference>
<dbReference type="PANTHER" id="PTHR32027:SF0">
    <property type="entry name" value="CYTOSINE DEAMINASE"/>
    <property type="match status" value="1"/>
</dbReference>
<dbReference type="OrthoDB" id="42542at2157"/>
<dbReference type="NCBIfam" id="NF005748">
    <property type="entry name" value="PRK07572.1"/>
    <property type="match status" value="1"/>
</dbReference>
<dbReference type="FunFam" id="3.20.20.140:FF:000019">
    <property type="entry name" value="Cytosine deaminase"/>
    <property type="match status" value="1"/>
</dbReference>
<dbReference type="InterPro" id="IPR052349">
    <property type="entry name" value="Metallo-hydrolase_Enzymes"/>
</dbReference>
<evidence type="ECO:0000256" key="2">
    <source>
        <dbReference type="ARBA" id="ARBA00022801"/>
    </source>
</evidence>
<dbReference type="InterPro" id="IPR032466">
    <property type="entry name" value="Metal_Hydrolase"/>
</dbReference>
<evidence type="ECO:0000259" key="4">
    <source>
        <dbReference type="Pfam" id="PF07969"/>
    </source>
</evidence>
<name>A0A6B9F711_9EURY</name>
<dbReference type="InterPro" id="IPR011059">
    <property type="entry name" value="Metal-dep_hydrolase_composite"/>
</dbReference>
<keyword evidence="1" id="KW-0479">Metal-binding</keyword>
<dbReference type="Gene3D" id="3.20.20.140">
    <property type="entry name" value="Metal-dependent hydrolases"/>
    <property type="match status" value="1"/>
</dbReference>
<dbReference type="SUPFAM" id="SSF51556">
    <property type="entry name" value="Metallo-dependent hydrolases"/>
    <property type="match status" value="1"/>
</dbReference>
<dbReference type="PANTHER" id="PTHR32027">
    <property type="entry name" value="CYTOSINE DEAMINASE"/>
    <property type="match status" value="1"/>
</dbReference>
<dbReference type="GeneID" id="43368820"/>
<dbReference type="CDD" id="cd01293">
    <property type="entry name" value="Bact_CD"/>
    <property type="match status" value="1"/>
</dbReference>
<evidence type="ECO:0000256" key="1">
    <source>
        <dbReference type="ARBA" id="ARBA00022723"/>
    </source>
</evidence>
<dbReference type="RefSeq" id="WP_157688381.1">
    <property type="nucleotide sequence ID" value="NZ_CP034345.1"/>
</dbReference>
<feature type="domain" description="Amidohydrolase 3" evidence="4">
    <location>
        <begin position="46"/>
        <end position="91"/>
    </location>
</feature>